<dbReference type="KEGG" id="bma:BMAA1189"/>
<dbReference type="SMART" id="SM00342">
    <property type="entry name" value="HTH_ARAC"/>
    <property type="match status" value="1"/>
</dbReference>
<dbReference type="InterPro" id="IPR009057">
    <property type="entry name" value="Homeodomain-like_sf"/>
</dbReference>
<organism evidence="7 8">
    <name type="scientific">Burkholderia mallei (strain ATCC 23344)</name>
    <dbReference type="NCBI Taxonomy" id="243160"/>
    <lineage>
        <taxon>Bacteria</taxon>
        <taxon>Pseudomonadati</taxon>
        <taxon>Pseudomonadota</taxon>
        <taxon>Betaproteobacteria</taxon>
        <taxon>Burkholderiales</taxon>
        <taxon>Burkholderiaceae</taxon>
        <taxon>Burkholderia</taxon>
        <taxon>pseudomallei group</taxon>
    </lineage>
</organism>
<dbReference type="Proteomes" id="UP000006693">
    <property type="component" value="Chromosome 2"/>
</dbReference>
<protein>
    <submittedName>
        <fullName evidence="7">Transcriptional regulator, AraC family</fullName>
    </submittedName>
</protein>
<dbReference type="EMBL" id="CP000011">
    <property type="protein sequence ID" value="AAU46573.1"/>
    <property type="molecule type" value="Genomic_DNA"/>
</dbReference>
<evidence type="ECO:0000313" key="7">
    <source>
        <dbReference type="EMBL" id="AAU46573.1"/>
    </source>
</evidence>
<evidence type="ECO:0000259" key="6">
    <source>
        <dbReference type="PROSITE" id="PS01124"/>
    </source>
</evidence>
<feature type="compositionally biased region" description="Basic residues" evidence="5">
    <location>
        <begin position="134"/>
        <end position="143"/>
    </location>
</feature>
<evidence type="ECO:0000256" key="4">
    <source>
        <dbReference type="ARBA" id="ARBA00023163"/>
    </source>
</evidence>
<keyword evidence="8" id="KW-1185">Reference proteome</keyword>
<dbReference type="PATRIC" id="fig|243160.12.peg.4731"/>
<evidence type="ECO:0000256" key="3">
    <source>
        <dbReference type="ARBA" id="ARBA00023159"/>
    </source>
</evidence>
<dbReference type="HOGENOM" id="CLU_562226_0_0_4"/>
<sequence length="550" mass="59979">MWMKTNAARVLFRASHGDITKIGGFARFSRGGKRCGGRGHAGMPVCPRACPRAAHDARSCVSPLPDASVARPASRDERQAISDKRQAASGKRQAASGKRQAASGKRQAASGKRQAASKRFSPCRSISRNPSRASGRRPRRGGSRRRDAAAKRRPSERAQRTMAGARRPNSFAPPPLPCPRVFSDNSTIARRAAARGGPRDPHHDHRTPMPSPVKPRTYAMPERSDRLDFYIRDEAARRAITEPHRHAYFQIQFNLGGDTEQRIGGLTRAFPRGALAFVLPYREHLIAHPPGAHFVVINFSQTFLRADLDVDPLDLEDVCAQRAPELAPFRFQEHLDFILTGAAFDDARRLAQRMLEANRARTFGSVPLLRGYLLQLIGLVCTQYAGPLTKLAQSGAHRTGRRDAFARVLRHVRANLTNDALTLAGTARAACLSPNYLAHLIRKETGSTFTDLVTARRIALAQSLLAHTTRRIADIAHAVGFRDEGYFSRRFRACVGVSPKEYRDANGAPGPADALDSVNTAGPRAAPGRGETRGAAGAKSPARAAAKPRA</sequence>
<dbReference type="InterPro" id="IPR018062">
    <property type="entry name" value="HTH_AraC-typ_CS"/>
</dbReference>
<reference evidence="7 8" key="1">
    <citation type="journal article" date="2004" name="Proc. Natl. Acad. Sci. U.S.A.">
        <title>Structural flexibility in the Burkholderia mallei genome.</title>
        <authorList>
            <person name="Nierman W.C."/>
            <person name="DeShazer D."/>
            <person name="Kim H.S."/>
            <person name="Tettelin H."/>
            <person name="Nelson K.E."/>
            <person name="Feldblyum T."/>
            <person name="Ulrich R.L."/>
            <person name="Ronning C.M."/>
            <person name="Brinkac L.M."/>
            <person name="Daugherty S.C."/>
            <person name="Davidsen T.D."/>
            <person name="Deboy R.T."/>
            <person name="Dimitrov G."/>
            <person name="Dodson R.J."/>
            <person name="Durkin A.S."/>
            <person name="Gwinn M.L."/>
            <person name="Haft D.H."/>
            <person name="Khouri H."/>
            <person name="Kolonay J.F."/>
            <person name="Madupu R."/>
            <person name="Mohammoud Y."/>
            <person name="Nelson W.C."/>
            <person name="Radune D."/>
            <person name="Romero C.M."/>
            <person name="Sarria S."/>
            <person name="Selengut J."/>
            <person name="Shamblin C."/>
            <person name="Sullivan S.A."/>
            <person name="White O."/>
            <person name="Yu Y."/>
            <person name="Zafar N."/>
            <person name="Zhou L."/>
            <person name="Fraser C.M."/>
        </authorList>
    </citation>
    <scope>NUCLEOTIDE SEQUENCE [LARGE SCALE GENOMIC DNA]</scope>
    <source>
        <strain evidence="7 8">ATCC 23344</strain>
    </source>
</reference>
<dbReference type="GO" id="GO:0003700">
    <property type="term" value="F:DNA-binding transcription factor activity"/>
    <property type="evidence" value="ECO:0007669"/>
    <property type="project" value="InterPro"/>
</dbReference>
<dbReference type="SUPFAM" id="SSF51215">
    <property type="entry name" value="Regulatory protein AraC"/>
    <property type="match status" value="1"/>
</dbReference>
<dbReference type="PRINTS" id="PR00032">
    <property type="entry name" value="HTHARAC"/>
</dbReference>
<gene>
    <name evidence="7" type="ordered locus">BMAA1189</name>
</gene>
<dbReference type="Pfam" id="PF12833">
    <property type="entry name" value="HTH_18"/>
    <property type="match status" value="1"/>
</dbReference>
<keyword evidence="1" id="KW-0805">Transcription regulation</keyword>
<dbReference type="PROSITE" id="PS01124">
    <property type="entry name" value="HTH_ARAC_FAMILY_2"/>
    <property type="match status" value="1"/>
</dbReference>
<feature type="compositionally biased region" description="Basic and acidic residues" evidence="5">
    <location>
        <begin position="144"/>
        <end position="159"/>
    </location>
</feature>
<feature type="domain" description="HTH araC/xylS-type" evidence="6">
    <location>
        <begin position="406"/>
        <end position="505"/>
    </location>
</feature>
<evidence type="ECO:0000256" key="5">
    <source>
        <dbReference type="SAM" id="MobiDB-lite"/>
    </source>
</evidence>
<keyword evidence="2" id="KW-0238">DNA-binding</keyword>
<dbReference type="InterPro" id="IPR018060">
    <property type="entry name" value="HTH_AraC"/>
</dbReference>
<dbReference type="eggNOG" id="COG2207">
    <property type="taxonomic scope" value="Bacteria"/>
</dbReference>
<keyword evidence="4" id="KW-0804">Transcription</keyword>
<keyword evidence="3" id="KW-0010">Activator</keyword>
<dbReference type="PANTHER" id="PTHR46796">
    <property type="entry name" value="HTH-TYPE TRANSCRIPTIONAL ACTIVATOR RHAS-RELATED"/>
    <property type="match status" value="1"/>
</dbReference>
<dbReference type="AlphaFoldDB" id="A0A0H2WDK2"/>
<dbReference type="PROSITE" id="PS00041">
    <property type="entry name" value="HTH_ARAC_FAMILY_1"/>
    <property type="match status" value="1"/>
</dbReference>
<dbReference type="NCBIfam" id="NF041631">
    <property type="entry name" value="KRQAASG_repeat"/>
    <property type="match status" value="2"/>
</dbReference>
<evidence type="ECO:0000256" key="1">
    <source>
        <dbReference type="ARBA" id="ARBA00023015"/>
    </source>
</evidence>
<feature type="region of interest" description="Disordered" evidence="5">
    <location>
        <begin position="62"/>
        <end position="220"/>
    </location>
</feature>
<dbReference type="InterPro" id="IPR050204">
    <property type="entry name" value="AraC_XylS_family_regulators"/>
</dbReference>
<evidence type="ECO:0000256" key="2">
    <source>
        <dbReference type="ARBA" id="ARBA00023125"/>
    </source>
</evidence>
<feature type="compositionally biased region" description="Low complexity" evidence="5">
    <location>
        <begin position="534"/>
        <end position="550"/>
    </location>
</feature>
<feature type="region of interest" description="Disordered" evidence="5">
    <location>
        <begin position="503"/>
        <end position="550"/>
    </location>
</feature>
<name>A0A0H2WDK2_BURMA</name>
<dbReference type="Gene3D" id="1.10.10.60">
    <property type="entry name" value="Homeodomain-like"/>
    <property type="match status" value="1"/>
</dbReference>
<dbReference type="PANTHER" id="PTHR46796:SF6">
    <property type="entry name" value="ARAC SUBFAMILY"/>
    <property type="match status" value="1"/>
</dbReference>
<accession>A0A0H2WDK2</accession>
<dbReference type="SUPFAM" id="SSF46689">
    <property type="entry name" value="Homeodomain-like"/>
    <property type="match status" value="1"/>
</dbReference>
<dbReference type="InterPro" id="IPR020449">
    <property type="entry name" value="Tscrpt_reg_AraC-type_HTH"/>
</dbReference>
<feature type="compositionally biased region" description="Basic and acidic residues" evidence="5">
    <location>
        <begin position="73"/>
        <end position="86"/>
    </location>
</feature>
<proteinExistence type="predicted"/>
<evidence type="ECO:0000313" key="8">
    <source>
        <dbReference type="Proteomes" id="UP000006693"/>
    </source>
</evidence>
<feature type="compositionally biased region" description="Basic and acidic residues" evidence="5">
    <location>
        <begin position="197"/>
        <end position="207"/>
    </location>
</feature>
<dbReference type="GO" id="GO:0043565">
    <property type="term" value="F:sequence-specific DNA binding"/>
    <property type="evidence" value="ECO:0007669"/>
    <property type="project" value="InterPro"/>
</dbReference>
<dbReference type="InterPro" id="IPR037923">
    <property type="entry name" value="HTH-like"/>
</dbReference>